<keyword evidence="4 13" id="KW-0812">Transmembrane</keyword>
<keyword evidence="10 13" id="KW-1133">Transmembrane helix</keyword>
<reference evidence="15 16" key="1">
    <citation type="journal article" date="2015" name="Nature">
        <title>rRNA introns, odd ribosomes, and small enigmatic genomes across a large radiation of phyla.</title>
        <authorList>
            <person name="Brown C.T."/>
            <person name="Hug L.A."/>
            <person name="Thomas B.C."/>
            <person name="Sharon I."/>
            <person name="Castelle C.J."/>
            <person name="Singh A."/>
            <person name="Wilkins M.J."/>
            <person name="Williams K.H."/>
            <person name="Banfield J.F."/>
        </authorList>
    </citation>
    <scope>NUCLEOTIDE SEQUENCE [LARGE SCALE GENOMIC DNA]</scope>
</reference>
<feature type="domain" description="AAA+ ATPase" evidence="14">
    <location>
        <begin position="187"/>
        <end position="298"/>
    </location>
</feature>
<evidence type="ECO:0000256" key="4">
    <source>
        <dbReference type="ARBA" id="ARBA00022692"/>
    </source>
</evidence>
<dbReference type="EMBL" id="LCIJ01000012">
    <property type="protein sequence ID" value="KKT52635.1"/>
    <property type="molecule type" value="Genomic_DNA"/>
</dbReference>
<sequence>MRLAGRTIGYIIIALLVGSLLYNLFGFSPTEIQEIPLSQVVEDASAGRIEKITVKGDNLSIIDRNGTEYRSRKEPNTSLFDAGINPQKVTVEVKDVSTSELWLGLLSSLIPFLLIVGFLWFMLRQAQGANNQALSFGRSRARLVPLQGKNRITFKDVAGAYEAKQELMEEVEFLKYPSKFLSMGARIPKGVLLMGPPGTGKTLLAKAVAGEAGVPFFHISGSEFVEMFVGVGASRVRDLFAKAKRNAPAIVFIDEIDAVGRQRGAGLGGSHDEREQTLNQILVEMDGFETETNVIVIAATNR</sequence>
<proteinExistence type="inferred from homology"/>
<dbReference type="Pfam" id="PF00004">
    <property type="entry name" value="AAA"/>
    <property type="match status" value="1"/>
</dbReference>
<keyword evidence="9" id="KW-0067">ATP-binding</keyword>
<comment type="caution">
    <text evidence="15">The sequence shown here is derived from an EMBL/GenBank/DDBJ whole genome shotgun (WGS) entry which is preliminary data.</text>
</comment>
<dbReference type="GO" id="GO:0016887">
    <property type="term" value="F:ATP hydrolysis activity"/>
    <property type="evidence" value="ECO:0007669"/>
    <property type="project" value="InterPro"/>
</dbReference>
<comment type="cofactor">
    <cofactor evidence="1">
        <name>Zn(2+)</name>
        <dbReference type="ChEBI" id="CHEBI:29105"/>
    </cofactor>
</comment>
<feature type="transmembrane region" description="Helical" evidence="13">
    <location>
        <begin position="7"/>
        <end position="25"/>
    </location>
</feature>
<dbReference type="PANTHER" id="PTHR23076:SF97">
    <property type="entry name" value="ATP-DEPENDENT ZINC METALLOPROTEASE YME1L1"/>
    <property type="match status" value="1"/>
</dbReference>
<dbReference type="Pfam" id="PF06480">
    <property type="entry name" value="FtsH_ext"/>
    <property type="match status" value="1"/>
</dbReference>
<accession>A0A0G1I0B7</accession>
<keyword evidence="7" id="KW-0378">Hydrolase</keyword>
<keyword evidence="12 13" id="KW-0472">Membrane</keyword>
<comment type="similarity">
    <text evidence="2">In the C-terminal section; belongs to the peptidase M41 family.</text>
</comment>
<dbReference type="SUPFAM" id="SSF52540">
    <property type="entry name" value="P-loop containing nucleoside triphosphate hydrolases"/>
    <property type="match status" value="1"/>
</dbReference>
<protein>
    <submittedName>
        <fullName evidence="15">ATP-dependent zinc metalloprotease FtsH</fullName>
    </submittedName>
</protein>
<evidence type="ECO:0000256" key="2">
    <source>
        <dbReference type="ARBA" id="ARBA00010044"/>
    </source>
</evidence>
<evidence type="ECO:0000313" key="16">
    <source>
        <dbReference type="Proteomes" id="UP000034752"/>
    </source>
</evidence>
<dbReference type="Gene3D" id="3.40.50.300">
    <property type="entry name" value="P-loop containing nucleotide triphosphate hydrolases"/>
    <property type="match status" value="1"/>
</dbReference>
<evidence type="ECO:0000256" key="8">
    <source>
        <dbReference type="ARBA" id="ARBA00022833"/>
    </source>
</evidence>
<dbReference type="InterPro" id="IPR011546">
    <property type="entry name" value="Pept_M41_FtsH_extracell"/>
</dbReference>
<evidence type="ECO:0000256" key="13">
    <source>
        <dbReference type="SAM" id="Phobius"/>
    </source>
</evidence>
<dbReference type="Proteomes" id="UP000034752">
    <property type="component" value="Unassembled WGS sequence"/>
</dbReference>
<feature type="non-terminal residue" evidence="15">
    <location>
        <position position="302"/>
    </location>
</feature>
<dbReference type="GO" id="GO:0008270">
    <property type="term" value="F:zinc ion binding"/>
    <property type="evidence" value="ECO:0007669"/>
    <property type="project" value="InterPro"/>
</dbReference>
<evidence type="ECO:0000256" key="5">
    <source>
        <dbReference type="ARBA" id="ARBA00022723"/>
    </source>
</evidence>
<evidence type="ECO:0000256" key="7">
    <source>
        <dbReference type="ARBA" id="ARBA00022801"/>
    </source>
</evidence>
<dbReference type="GO" id="GO:0006508">
    <property type="term" value="P:proteolysis"/>
    <property type="evidence" value="ECO:0007669"/>
    <property type="project" value="UniProtKB-KW"/>
</dbReference>
<name>A0A0G1I0B7_UNCK3</name>
<dbReference type="GO" id="GO:0030163">
    <property type="term" value="P:protein catabolic process"/>
    <property type="evidence" value="ECO:0007669"/>
    <property type="project" value="TreeGrafter"/>
</dbReference>
<dbReference type="InterPro" id="IPR003959">
    <property type="entry name" value="ATPase_AAA_core"/>
</dbReference>
<keyword evidence="8" id="KW-0862">Zinc</keyword>
<evidence type="ECO:0000256" key="11">
    <source>
        <dbReference type="ARBA" id="ARBA00023049"/>
    </source>
</evidence>
<evidence type="ECO:0000256" key="9">
    <source>
        <dbReference type="ARBA" id="ARBA00022840"/>
    </source>
</evidence>
<dbReference type="GO" id="GO:0005886">
    <property type="term" value="C:plasma membrane"/>
    <property type="evidence" value="ECO:0007669"/>
    <property type="project" value="TreeGrafter"/>
</dbReference>
<dbReference type="GO" id="GO:0004176">
    <property type="term" value="F:ATP-dependent peptidase activity"/>
    <property type="evidence" value="ECO:0007669"/>
    <property type="project" value="InterPro"/>
</dbReference>
<keyword evidence="11 15" id="KW-0482">Metalloprotease</keyword>
<evidence type="ECO:0000259" key="14">
    <source>
        <dbReference type="SMART" id="SM00382"/>
    </source>
</evidence>
<dbReference type="FunFam" id="3.40.50.300:FF:000001">
    <property type="entry name" value="ATP-dependent zinc metalloprotease FtsH"/>
    <property type="match status" value="1"/>
</dbReference>
<keyword evidence="6" id="KW-0547">Nucleotide-binding</keyword>
<evidence type="ECO:0000256" key="1">
    <source>
        <dbReference type="ARBA" id="ARBA00001947"/>
    </source>
</evidence>
<keyword evidence="3 15" id="KW-0645">Protease</keyword>
<dbReference type="GO" id="GO:0005524">
    <property type="term" value="F:ATP binding"/>
    <property type="evidence" value="ECO:0007669"/>
    <property type="project" value="UniProtKB-KW"/>
</dbReference>
<feature type="transmembrane region" description="Helical" evidence="13">
    <location>
        <begin position="101"/>
        <end position="123"/>
    </location>
</feature>
<keyword evidence="5" id="KW-0479">Metal-binding</keyword>
<evidence type="ECO:0000256" key="10">
    <source>
        <dbReference type="ARBA" id="ARBA00022989"/>
    </source>
</evidence>
<evidence type="ECO:0000313" key="15">
    <source>
        <dbReference type="EMBL" id="KKT52635.1"/>
    </source>
</evidence>
<evidence type="ECO:0000256" key="3">
    <source>
        <dbReference type="ARBA" id="ARBA00022670"/>
    </source>
</evidence>
<gene>
    <name evidence="15" type="ORF">VE96_C0012G0009</name>
</gene>
<evidence type="ECO:0000256" key="6">
    <source>
        <dbReference type="ARBA" id="ARBA00022741"/>
    </source>
</evidence>
<dbReference type="InterPro" id="IPR003593">
    <property type="entry name" value="AAA+_ATPase"/>
</dbReference>
<dbReference type="InterPro" id="IPR027417">
    <property type="entry name" value="P-loop_NTPase"/>
</dbReference>
<dbReference type="AlphaFoldDB" id="A0A0G1I0B7"/>
<dbReference type="CDD" id="cd19501">
    <property type="entry name" value="RecA-like_FtsH"/>
    <property type="match status" value="1"/>
</dbReference>
<organism evidence="15 16">
    <name type="scientific">candidate division Kazan bacterium GW2011_GWA1_44_22</name>
    <dbReference type="NCBI Taxonomy" id="1620410"/>
    <lineage>
        <taxon>Bacteria</taxon>
        <taxon>Bacteria division Kazan-3B-28</taxon>
    </lineage>
</organism>
<dbReference type="PANTHER" id="PTHR23076">
    <property type="entry name" value="METALLOPROTEASE M41 FTSH"/>
    <property type="match status" value="1"/>
</dbReference>
<evidence type="ECO:0000256" key="12">
    <source>
        <dbReference type="ARBA" id="ARBA00023136"/>
    </source>
</evidence>
<dbReference type="SMART" id="SM00382">
    <property type="entry name" value="AAA"/>
    <property type="match status" value="1"/>
</dbReference>
<dbReference type="GO" id="GO:0004222">
    <property type="term" value="F:metalloendopeptidase activity"/>
    <property type="evidence" value="ECO:0007669"/>
    <property type="project" value="InterPro"/>
</dbReference>